<organism evidence="1 2">
    <name type="scientific">Linnemannia gamsii</name>
    <dbReference type="NCBI Taxonomy" id="64522"/>
    <lineage>
        <taxon>Eukaryota</taxon>
        <taxon>Fungi</taxon>
        <taxon>Fungi incertae sedis</taxon>
        <taxon>Mucoromycota</taxon>
        <taxon>Mortierellomycotina</taxon>
        <taxon>Mortierellomycetes</taxon>
        <taxon>Mortierellales</taxon>
        <taxon>Mortierellaceae</taxon>
        <taxon>Linnemannia</taxon>
    </lineage>
</organism>
<evidence type="ECO:0000313" key="1">
    <source>
        <dbReference type="EMBL" id="KAG0276282.1"/>
    </source>
</evidence>
<feature type="non-terminal residue" evidence="1">
    <location>
        <position position="88"/>
    </location>
</feature>
<proteinExistence type="predicted"/>
<dbReference type="AlphaFoldDB" id="A0A9P6QMV5"/>
<protein>
    <submittedName>
        <fullName evidence="1">Uncharacterized protein</fullName>
    </submittedName>
</protein>
<name>A0A9P6QMV5_9FUNG</name>
<feature type="non-terminal residue" evidence="1">
    <location>
        <position position="1"/>
    </location>
</feature>
<comment type="caution">
    <text evidence="1">The sequence shown here is derived from an EMBL/GenBank/DDBJ whole genome shotgun (WGS) entry which is preliminary data.</text>
</comment>
<dbReference type="EMBL" id="JAAAIN010005086">
    <property type="protein sequence ID" value="KAG0276282.1"/>
    <property type="molecule type" value="Genomic_DNA"/>
</dbReference>
<gene>
    <name evidence="1" type="ORF">BGZ97_010108</name>
</gene>
<keyword evidence="2" id="KW-1185">Reference proteome</keyword>
<evidence type="ECO:0000313" key="2">
    <source>
        <dbReference type="Proteomes" id="UP000823405"/>
    </source>
</evidence>
<accession>A0A9P6QMV5</accession>
<dbReference type="Proteomes" id="UP000823405">
    <property type="component" value="Unassembled WGS sequence"/>
</dbReference>
<reference evidence="1" key="1">
    <citation type="journal article" date="2020" name="Fungal Divers.">
        <title>Resolving the Mortierellaceae phylogeny through synthesis of multi-gene phylogenetics and phylogenomics.</title>
        <authorList>
            <person name="Vandepol N."/>
            <person name="Liber J."/>
            <person name="Desiro A."/>
            <person name="Na H."/>
            <person name="Kennedy M."/>
            <person name="Barry K."/>
            <person name="Grigoriev I.V."/>
            <person name="Miller A.N."/>
            <person name="O'Donnell K."/>
            <person name="Stajich J.E."/>
            <person name="Bonito G."/>
        </authorList>
    </citation>
    <scope>NUCLEOTIDE SEQUENCE</scope>
    <source>
        <strain evidence="1">NVP60</strain>
    </source>
</reference>
<sequence length="88" mass="10245">DMLYWAQKRNLFSSKEEYVAHARQNTLFAISQSLNGMGQSLRHFPTLPQDISNSIIQYNDELQESNYNKPTKNELTATYYTNHSSLNK</sequence>